<evidence type="ECO:0000313" key="2">
    <source>
        <dbReference type="Proteomes" id="UP000186922"/>
    </source>
</evidence>
<organism evidence="1 2">
    <name type="scientific">Ramazzottius varieornatus</name>
    <name type="common">Water bear</name>
    <name type="synonym">Tardigrade</name>
    <dbReference type="NCBI Taxonomy" id="947166"/>
    <lineage>
        <taxon>Eukaryota</taxon>
        <taxon>Metazoa</taxon>
        <taxon>Ecdysozoa</taxon>
        <taxon>Tardigrada</taxon>
        <taxon>Eutardigrada</taxon>
        <taxon>Parachela</taxon>
        <taxon>Hypsibioidea</taxon>
        <taxon>Ramazzottiidae</taxon>
        <taxon>Ramazzottius</taxon>
    </lineage>
</organism>
<protein>
    <submittedName>
        <fullName evidence="1">Uncharacterized protein</fullName>
    </submittedName>
</protein>
<accession>A0A1D1VUR0</accession>
<sequence length="246" mass="28586">MENSNEVADDDYEEADEEAAVIDLDGMYDVDEYSETDLVLGKVRSDRIHRHLDGLSYNYDLNPLSSEMTSWMQWIPDWHDGWTVKYVKVIDPVNNRALCIFMDLNPCMFGCVRFLKDPNETNRTAYITPSIKRDKCNGFSSPKHGLMLEFDAAERFFHDLDCSPIVRNSTKKFPVTYEPTFSLKTRDPLLNIWWVYYPSSDRTRQYSPHLQDHAGEVLQVLRHPSRLHSMYPVHDIGASIGWEQGP</sequence>
<evidence type="ECO:0000313" key="1">
    <source>
        <dbReference type="EMBL" id="GAV02714.1"/>
    </source>
</evidence>
<comment type="caution">
    <text evidence="1">The sequence shown here is derived from an EMBL/GenBank/DDBJ whole genome shotgun (WGS) entry which is preliminary data.</text>
</comment>
<gene>
    <name evidence="1" type="primary">RvY_13244-1</name>
    <name evidence="1" type="synonym">RvY_13244.1</name>
    <name evidence="1" type="ORF">RvY_13244</name>
</gene>
<proteinExistence type="predicted"/>
<name>A0A1D1VUR0_RAMVA</name>
<reference evidence="1 2" key="1">
    <citation type="journal article" date="2016" name="Nat. Commun.">
        <title>Extremotolerant tardigrade genome and improved radiotolerance of human cultured cells by tardigrade-unique protein.</title>
        <authorList>
            <person name="Hashimoto T."/>
            <person name="Horikawa D.D."/>
            <person name="Saito Y."/>
            <person name="Kuwahara H."/>
            <person name="Kozuka-Hata H."/>
            <person name="Shin-I T."/>
            <person name="Minakuchi Y."/>
            <person name="Ohishi K."/>
            <person name="Motoyama A."/>
            <person name="Aizu T."/>
            <person name="Enomoto A."/>
            <person name="Kondo K."/>
            <person name="Tanaka S."/>
            <person name="Hara Y."/>
            <person name="Koshikawa S."/>
            <person name="Sagara H."/>
            <person name="Miura T."/>
            <person name="Yokobori S."/>
            <person name="Miyagawa K."/>
            <person name="Suzuki Y."/>
            <person name="Kubo T."/>
            <person name="Oyama M."/>
            <person name="Kohara Y."/>
            <person name="Fujiyama A."/>
            <person name="Arakawa K."/>
            <person name="Katayama T."/>
            <person name="Toyoda A."/>
            <person name="Kunieda T."/>
        </authorList>
    </citation>
    <scope>NUCLEOTIDE SEQUENCE [LARGE SCALE GENOMIC DNA]</scope>
    <source>
        <strain evidence="1 2">YOKOZUNA-1</strain>
    </source>
</reference>
<dbReference type="EMBL" id="BDGG01000008">
    <property type="protein sequence ID" value="GAV02714.1"/>
    <property type="molecule type" value="Genomic_DNA"/>
</dbReference>
<dbReference type="AlphaFoldDB" id="A0A1D1VUR0"/>
<keyword evidence="2" id="KW-1185">Reference proteome</keyword>
<dbReference type="Proteomes" id="UP000186922">
    <property type="component" value="Unassembled WGS sequence"/>
</dbReference>